<keyword evidence="4" id="KW-0812">Transmembrane</keyword>
<keyword evidence="6" id="KW-0931">ER-Golgi transport</keyword>
<evidence type="ECO:0000256" key="3">
    <source>
        <dbReference type="ARBA" id="ARBA00022448"/>
    </source>
</evidence>
<dbReference type="EMBL" id="JAUJYN010000004">
    <property type="protein sequence ID" value="KAK1272759.1"/>
    <property type="molecule type" value="Genomic_DNA"/>
</dbReference>
<evidence type="ECO:0000256" key="10">
    <source>
        <dbReference type="ARBA" id="ARBA00023170"/>
    </source>
</evidence>
<evidence type="ECO:0000256" key="5">
    <source>
        <dbReference type="ARBA" id="ARBA00022824"/>
    </source>
</evidence>
<comment type="caution">
    <text evidence="11">The sequence shown here is derived from an EMBL/GenBank/DDBJ whole genome shotgun (WGS) entry which is preliminary data.</text>
</comment>
<name>A0AAV9B7T6_ACOGR</name>
<keyword evidence="8" id="KW-1133">Transmembrane helix</keyword>
<evidence type="ECO:0000256" key="7">
    <source>
        <dbReference type="ARBA" id="ARBA00022927"/>
    </source>
</evidence>
<organism evidence="11 12">
    <name type="scientific">Acorus gramineus</name>
    <name type="common">Dwarf sweet flag</name>
    <dbReference type="NCBI Taxonomy" id="55184"/>
    <lineage>
        <taxon>Eukaryota</taxon>
        <taxon>Viridiplantae</taxon>
        <taxon>Streptophyta</taxon>
        <taxon>Embryophyta</taxon>
        <taxon>Tracheophyta</taxon>
        <taxon>Spermatophyta</taxon>
        <taxon>Magnoliopsida</taxon>
        <taxon>Liliopsida</taxon>
        <taxon>Acoraceae</taxon>
        <taxon>Acorus</taxon>
    </lineage>
</organism>
<evidence type="ECO:0000256" key="1">
    <source>
        <dbReference type="ARBA" id="ARBA00004477"/>
    </source>
</evidence>
<dbReference type="GO" id="GO:0006621">
    <property type="term" value="P:protein retention in ER lumen"/>
    <property type="evidence" value="ECO:0007669"/>
    <property type="project" value="InterPro"/>
</dbReference>
<evidence type="ECO:0000256" key="9">
    <source>
        <dbReference type="ARBA" id="ARBA00023136"/>
    </source>
</evidence>
<dbReference type="AlphaFoldDB" id="A0AAV9B7T6"/>
<dbReference type="Proteomes" id="UP001179952">
    <property type="component" value="Unassembled WGS sequence"/>
</dbReference>
<dbReference type="GO" id="GO:0016192">
    <property type="term" value="P:vesicle-mediated transport"/>
    <property type="evidence" value="ECO:0007669"/>
    <property type="project" value="UniProtKB-KW"/>
</dbReference>
<keyword evidence="3" id="KW-0813">Transport</keyword>
<dbReference type="InterPro" id="IPR000133">
    <property type="entry name" value="ER_ret_rcpt"/>
</dbReference>
<protein>
    <submittedName>
        <fullName evidence="11">Uncharacterized protein</fullName>
    </submittedName>
</protein>
<dbReference type="GO" id="GO:0046923">
    <property type="term" value="F:ER retention sequence binding"/>
    <property type="evidence" value="ECO:0007669"/>
    <property type="project" value="InterPro"/>
</dbReference>
<reference evidence="11" key="2">
    <citation type="submission" date="2023-06" db="EMBL/GenBank/DDBJ databases">
        <authorList>
            <person name="Ma L."/>
            <person name="Liu K.-W."/>
            <person name="Li Z."/>
            <person name="Hsiao Y.-Y."/>
            <person name="Qi Y."/>
            <person name="Fu T."/>
            <person name="Tang G."/>
            <person name="Zhang D."/>
            <person name="Sun W.-H."/>
            <person name="Liu D.-K."/>
            <person name="Li Y."/>
            <person name="Chen G.-Z."/>
            <person name="Liu X.-D."/>
            <person name="Liao X.-Y."/>
            <person name="Jiang Y.-T."/>
            <person name="Yu X."/>
            <person name="Hao Y."/>
            <person name="Huang J."/>
            <person name="Zhao X.-W."/>
            <person name="Ke S."/>
            <person name="Chen Y.-Y."/>
            <person name="Wu W.-L."/>
            <person name="Hsu J.-L."/>
            <person name="Lin Y.-F."/>
            <person name="Huang M.-D."/>
            <person name="Li C.-Y."/>
            <person name="Huang L."/>
            <person name="Wang Z.-W."/>
            <person name="Zhao X."/>
            <person name="Zhong W.-Y."/>
            <person name="Peng D.-H."/>
            <person name="Ahmad S."/>
            <person name="Lan S."/>
            <person name="Zhang J.-S."/>
            <person name="Tsai W.-C."/>
            <person name="Van De Peer Y."/>
            <person name="Liu Z.-J."/>
        </authorList>
    </citation>
    <scope>NUCLEOTIDE SEQUENCE</scope>
    <source>
        <strain evidence="11">SCP</strain>
        <tissue evidence="11">Leaves</tissue>
    </source>
</reference>
<evidence type="ECO:0000256" key="6">
    <source>
        <dbReference type="ARBA" id="ARBA00022892"/>
    </source>
</evidence>
<keyword evidence="12" id="KW-1185">Reference proteome</keyword>
<gene>
    <name evidence="11" type="ORF">QJS04_geneDACA009575</name>
</gene>
<comment type="similarity">
    <text evidence="2">Belongs to the ERD2 family.</text>
</comment>
<dbReference type="GO" id="GO:0005789">
    <property type="term" value="C:endoplasmic reticulum membrane"/>
    <property type="evidence" value="ECO:0007669"/>
    <property type="project" value="UniProtKB-SubCell"/>
</dbReference>
<keyword evidence="7" id="KW-0653">Protein transport</keyword>
<dbReference type="Pfam" id="PF00810">
    <property type="entry name" value="ER_lumen_recept"/>
    <property type="match status" value="1"/>
</dbReference>
<dbReference type="GO" id="GO:0015031">
    <property type="term" value="P:protein transport"/>
    <property type="evidence" value="ECO:0007669"/>
    <property type="project" value="UniProtKB-KW"/>
</dbReference>
<evidence type="ECO:0000313" key="11">
    <source>
        <dbReference type="EMBL" id="KAK1272759.1"/>
    </source>
</evidence>
<keyword evidence="9" id="KW-0472">Membrane</keyword>
<sequence>MITTSFFKWRRRLVTPSALLFSYKSSSTGLSLKYQELIALFLPVRVYYSTVMEFDIHTLLDSAMLAATLWVVYMMRFKLKVQLHGG</sequence>
<evidence type="ECO:0000256" key="4">
    <source>
        <dbReference type="ARBA" id="ARBA00022692"/>
    </source>
</evidence>
<keyword evidence="10" id="KW-0675">Receptor</keyword>
<proteinExistence type="inferred from homology"/>
<accession>A0AAV9B7T6</accession>
<reference evidence="11" key="1">
    <citation type="journal article" date="2023" name="Nat. Commun.">
        <title>Diploid and tetraploid genomes of Acorus and the evolution of monocots.</title>
        <authorList>
            <person name="Ma L."/>
            <person name="Liu K.W."/>
            <person name="Li Z."/>
            <person name="Hsiao Y.Y."/>
            <person name="Qi Y."/>
            <person name="Fu T."/>
            <person name="Tang G.D."/>
            <person name="Zhang D."/>
            <person name="Sun W.H."/>
            <person name="Liu D.K."/>
            <person name="Li Y."/>
            <person name="Chen G.Z."/>
            <person name="Liu X.D."/>
            <person name="Liao X.Y."/>
            <person name="Jiang Y.T."/>
            <person name="Yu X."/>
            <person name="Hao Y."/>
            <person name="Huang J."/>
            <person name="Zhao X.W."/>
            <person name="Ke S."/>
            <person name="Chen Y.Y."/>
            <person name="Wu W.L."/>
            <person name="Hsu J.L."/>
            <person name="Lin Y.F."/>
            <person name="Huang M.D."/>
            <person name="Li C.Y."/>
            <person name="Huang L."/>
            <person name="Wang Z.W."/>
            <person name="Zhao X."/>
            <person name="Zhong W.Y."/>
            <person name="Peng D.H."/>
            <person name="Ahmad S."/>
            <person name="Lan S."/>
            <person name="Zhang J.S."/>
            <person name="Tsai W.C."/>
            <person name="Van de Peer Y."/>
            <person name="Liu Z.J."/>
        </authorList>
    </citation>
    <scope>NUCLEOTIDE SEQUENCE</scope>
    <source>
        <strain evidence="11">SCP</strain>
    </source>
</reference>
<evidence type="ECO:0000256" key="8">
    <source>
        <dbReference type="ARBA" id="ARBA00022989"/>
    </source>
</evidence>
<keyword evidence="5" id="KW-0256">Endoplasmic reticulum</keyword>
<comment type="subcellular location">
    <subcellularLocation>
        <location evidence="1">Endoplasmic reticulum membrane</location>
        <topology evidence="1">Multi-pass membrane protein</topology>
    </subcellularLocation>
</comment>
<evidence type="ECO:0000256" key="2">
    <source>
        <dbReference type="ARBA" id="ARBA00010120"/>
    </source>
</evidence>
<evidence type="ECO:0000313" key="12">
    <source>
        <dbReference type="Proteomes" id="UP001179952"/>
    </source>
</evidence>
<dbReference type="PANTHER" id="PTHR10585">
    <property type="entry name" value="ER LUMEN PROTEIN RETAINING RECEPTOR"/>
    <property type="match status" value="1"/>
</dbReference>